<feature type="region of interest" description="Disordered" evidence="1">
    <location>
        <begin position="1"/>
        <end position="25"/>
    </location>
</feature>
<reference evidence="2" key="2">
    <citation type="journal article" date="2020" name="Microorganisms">
        <title>Osmotic Adaptation and Compatible Solute Biosynthesis of Phototrophic Bacteria as Revealed from Genome Analyses.</title>
        <authorList>
            <person name="Imhoff J.F."/>
            <person name="Rahn T."/>
            <person name="Kunzel S."/>
            <person name="Keller A."/>
            <person name="Neulinger S.C."/>
        </authorList>
    </citation>
    <scope>NUCLEOTIDE SEQUENCE</scope>
    <source>
        <strain evidence="2">DSM 11080</strain>
    </source>
</reference>
<reference evidence="2" key="1">
    <citation type="submission" date="2017-08" db="EMBL/GenBank/DDBJ databases">
        <authorList>
            <person name="Imhoff J.F."/>
            <person name="Rahn T."/>
            <person name="Kuenzel S."/>
            <person name="Neulinger S.C."/>
        </authorList>
    </citation>
    <scope>NUCLEOTIDE SEQUENCE</scope>
    <source>
        <strain evidence="2">DSM 11080</strain>
    </source>
</reference>
<evidence type="ECO:0000313" key="3">
    <source>
        <dbReference type="Proteomes" id="UP001296776"/>
    </source>
</evidence>
<protein>
    <submittedName>
        <fullName evidence="2">Uncharacterized protein</fullName>
    </submittedName>
</protein>
<evidence type="ECO:0000256" key="1">
    <source>
        <dbReference type="SAM" id="MobiDB-lite"/>
    </source>
</evidence>
<proteinExistence type="predicted"/>
<dbReference type="Proteomes" id="UP001296776">
    <property type="component" value="Unassembled WGS sequence"/>
</dbReference>
<feature type="compositionally biased region" description="Low complexity" evidence="1">
    <location>
        <begin position="1"/>
        <end position="12"/>
    </location>
</feature>
<gene>
    <name evidence="2" type="ORF">CKO40_21580</name>
</gene>
<dbReference type="EMBL" id="NRSJ01000061">
    <property type="protein sequence ID" value="MBK1707053.1"/>
    <property type="molecule type" value="Genomic_DNA"/>
</dbReference>
<organism evidence="2 3">
    <name type="scientific">Halochromatium glycolicum</name>
    <dbReference type="NCBI Taxonomy" id="85075"/>
    <lineage>
        <taxon>Bacteria</taxon>
        <taxon>Pseudomonadati</taxon>
        <taxon>Pseudomonadota</taxon>
        <taxon>Gammaproteobacteria</taxon>
        <taxon>Chromatiales</taxon>
        <taxon>Chromatiaceae</taxon>
        <taxon>Halochromatium</taxon>
    </lineage>
</organism>
<dbReference type="AlphaFoldDB" id="A0AAJ0U8B2"/>
<sequence length="87" mass="9867">MKVARRAQAWQARLRRATPGSPTRQALQAEIDAIDAQRRAPRLRHKTLDERFTAIIETLSHPQRLVSARDCNLFLAPLGLRCGRSLP</sequence>
<evidence type="ECO:0000313" key="2">
    <source>
        <dbReference type="EMBL" id="MBK1707053.1"/>
    </source>
</evidence>
<accession>A0AAJ0U8B2</accession>
<name>A0AAJ0U8B2_9GAMM</name>
<keyword evidence="3" id="KW-1185">Reference proteome</keyword>
<comment type="caution">
    <text evidence="2">The sequence shown here is derived from an EMBL/GenBank/DDBJ whole genome shotgun (WGS) entry which is preliminary data.</text>
</comment>